<dbReference type="Pfam" id="PF13531">
    <property type="entry name" value="SBP_bac_11"/>
    <property type="match status" value="1"/>
</dbReference>
<feature type="transmembrane region" description="Helical" evidence="2">
    <location>
        <begin position="87"/>
        <end position="111"/>
    </location>
</feature>
<organism evidence="3 4">
    <name type="scientific">Mycolicibacterium duvalii</name>
    <dbReference type="NCBI Taxonomy" id="39688"/>
    <lineage>
        <taxon>Bacteria</taxon>
        <taxon>Bacillati</taxon>
        <taxon>Actinomycetota</taxon>
        <taxon>Actinomycetes</taxon>
        <taxon>Mycobacteriales</taxon>
        <taxon>Mycobacteriaceae</taxon>
        <taxon>Mycolicibacterium</taxon>
    </lineage>
</organism>
<dbReference type="SMART" id="SM00327">
    <property type="entry name" value="VWA"/>
    <property type="match status" value="1"/>
</dbReference>
<dbReference type="InterPro" id="IPR002035">
    <property type="entry name" value="VWF_A"/>
</dbReference>
<dbReference type="OrthoDB" id="5171781at2"/>
<evidence type="ECO:0000313" key="4">
    <source>
        <dbReference type="Proteomes" id="UP000467006"/>
    </source>
</evidence>
<dbReference type="EMBL" id="AP022563">
    <property type="protein sequence ID" value="BBX16424.1"/>
    <property type="molecule type" value="Genomic_DNA"/>
</dbReference>
<dbReference type="PROSITE" id="PS50234">
    <property type="entry name" value="VWFA"/>
    <property type="match status" value="1"/>
</dbReference>
<dbReference type="RefSeq" id="WP_098004645.1">
    <property type="nucleotide sequence ID" value="NZ_AP022563.1"/>
</dbReference>
<dbReference type="SUPFAM" id="SSF53300">
    <property type="entry name" value="vWA-like"/>
    <property type="match status" value="1"/>
</dbReference>
<keyword evidence="2" id="KW-0472">Membrane</keyword>
<reference evidence="3 4" key="1">
    <citation type="journal article" date="2019" name="Emerg. Microbes Infect.">
        <title>Comprehensive subspecies identification of 175 nontuberculous mycobacteria species based on 7547 genomic profiles.</title>
        <authorList>
            <person name="Matsumoto Y."/>
            <person name="Kinjo T."/>
            <person name="Motooka D."/>
            <person name="Nabeya D."/>
            <person name="Jung N."/>
            <person name="Uechi K."/>
            <person name="Horii T."/>
            <person name="Iida T."/>
            <person name="Fujita J."/>
            <person name="Nakamura S."/>
        </authorList>
    </citation>
    <scope>NUCLEOTIDE SEQUENCE [LARGE SCALE GENOMIC DNA]</scope>
    <source>
        <strain evidence="3 4">JCM 6396</strain>
    </source>
</reference>
<sequence length="649" mass="66689">MGRHSLPDPDETGGQPEDPQTERFAFGADGPGDDHRTDDETDSAGDGFVPGDTSQSSAEPPPPRSRDWDAGEWTGSHRAVTAGRRGVSVGVIVALITVVVVVGAVILWRFFGDALSSRSDVAAARCVDGEIDISVVVDPAIVEPVQGLAQRYNDNAEPVGDRCVKVGVTSADSSAVVDGLSGQWPAELGERPALWIPASTASEARLESAAGPQAVSDSRSLVSSAVVLAVAPPLEEALVDQSWSSLPRLQTDPAALDGLGLQGWGGLRLALPLEGDSDAAYLAAEAVAAAAAPQGAPASAGLGAVSAVISGAPELPDNTAGAALDALIDAADPRTAPVHAVVTTEQQLYRRAAELPDAASKVAAWRPPGPAAVADFPTVLLSGDWLAQEQVTAASEFARFLRKPEQLAEFSQAGFRVDGQEPPASDVVDFGAVETPLNVGDAALRATIADTVATPTQSPTVTIMLDQSMPTDEGGQSRLNNVVEALKARLAALPPDSGVGLWTFDGVAGRSEISSGALSEPVNGRPRADALTAALDAQSASGGGAVSFTTLRLVYTDASAKYREGQQNSVLVITAGPHTDRTLGGEGLQQYIDGAFNPERPVAVNVIDFGDDADRATWEGVAQTTGGQYRNLGSSASPELASVIATMLS</sequence>
<dbReference type="AlphaFoldDB" id="A0A7I7JYM9"/>
<feature type="region of interest" description="Disordered" evidence="1">
    <location>
        <begin position="1"/>
        <end position="71"/>
    </location>
</feature>
<dbReference type="KEGG" id="mdu:MDUV_12840"/>
<keyword evidence="4" id="KW-1185">Reference proteome</keyword>
<keyword evidence="2" id="KW-1133">Transmembrane helix</keyword>
<keyword evidence="2" id="KW-0812">Transmembrane</keyword>
<gene>
    <name evidence="3" type="ORF">MDUV_12840</name>
</gene>
<dbReference type="Proteomes" id="UP000467006">
    <property type="component" value="Chromosome"/>
</dbReference>
<name>A0A7I7JYM9_9MYCO</name>
<evidence type="ECO:0000256" key="2">
    <source>
        <dbReference type="SAM" id="Phobius"/>
    </source>
</evidence>
<evidence type="ECO:0000313" key="3">
    <source>
        <dbReference type="EMBL" id="BBX16424.1"/>
    </source>
</evidence>
<dbReference type="Gene3D" id="3.40.50.410">
    <property type="entry name" value="von Willebrand factor, type A domain"/>
    <property type="match status" value="1"/>
</dbReference>
<protein>
    <submittedName>
        <fullName evidence="3">Uncharacterized protein</fullName>
    </submittedName>
</protein>
<evidence type="ECO:0000256" key="1">
    <source>
        <dbReference type="SAM" id="MobiDB-lite"/>
    </source>
</evidence>
<proteinExistence type="predicted"/>
<accession>A0A7I7JYM9</accession>
<dbReference type="InterPro" id="IPR036465">
    <property type="entry name" value="vWFA_dom_sf"/>
</dbReference>